<accession>A0A7I9YJI6</accession>
<feature type="domain" description="Mammalian cell entry C-terminal" evidence="2">
    <location>
        <begin position="127"/>
        <end position="305"/>
    </location>
</feature>
<sequence>MAKRRRKWVLEDLNTAWLGLGAVLTLAALVAVSTMLTSLHLGKTTYVAEFVQAAGIRPGDDVSIAGVPVGTVDDTSLADDHVVVTMKIRPDVSLRSQTRAAIKLSTVLGARYVELKPAGDGPLADRRITLAHTMVPYDLQRVLQDSTNTFEQVNAEQFADSMETVSRQLSGLPSILPDAMTNIEMLSQVITSRRGQIAELLRSTATVADILGRQQDDLKALIKQGSDLFGEIVARRDAVMRLLQAATNLVNTTHELTVGNSAQINTLLTETRQVTAMIGNHDPLLRNLFQTMPIAMRNVANASGTGPFLDFALPGGLMVDSWMCAISGRAQQWNWPDRYQYFKDCE</sequence>
<evidence type="ECO:0000313" key="3">
    <source>
        <dbReference type="EMBL" id="GFG88692.1"/>
    </source>
</evidence>
<protein>
    <submittedName>
        <fullName evidence="3">Putative Mce family protein</fullName>
    </submittedName>
</protein>
<evidence type="ECO:0000313" key="4">
    <source>
        <dbReference type="Proteomes" id="UP000465360"/>
    </source>
</evidence>
<evidence type="ECO:0000259" key="2">
    <source>
        <dbReference type="Pfam" id="PF11887"/>
    </source>
</evidence>
<name>A0A7I9YJI6_MYCBU</name>
<dbReference type="Pfam" id="PF11887">
    <property type="entry name" value="Mce4_CUP1"/>
    <property type="match status" value="1"/>
</dbReference>
<gene>
    <name evidence="3" type="ORF">MBOU_07340</name>
</gene>
<reference evidence="3 4" key="1">
    <citation type="journal article" date="2019" name="Emerg. Microbes Infect.">
        <title>Comprehensive subspecies identification of 175 nontuberculous mycobacteria species based on 7547 genomic profiles.</title>
        <authorList>
            <person name="Matsumoto Y."/>
            <person name="Kinjo T."/>
            <person name="Motooka D."/>
            <person name="Nabeya D."/>
            <person name="Jung N."/>
            <person name="Uechi K."/>
            <person name="Horii T."/>
            <person name="Iida T."/>
            <person name="Fujita J."/>
            <person name="Nakamura S."/>
        </authorList>
    </citation>
    <scope>NUCLEOTIDE SEQUENCE [LARGE SCALE GENOMIC DNA]</scope>
    <source>
        <strain evidence="3 4">JCM 30725</strain>
    </source>
</reference>
<comment type="caution">
    <text evidence="3">The sequence shown here is derived from an EMBL/GenBank/DDBJ whole genome shotgun (WGS) entry which is preliminary data.</text>
</comment>
<dbReference type="PANTHER" id="PTHR33371:SF18">
    <property type="entry name" value="MCE-FAMILY PROTEIN MCE3C"/>
    <property type="match status" value="1"/>
</dbReference>
<keyword evidence="4" id="KW-1185">Reference proteome</keyword>
<dbReference type="InterPro" id="IPR052336">
    <property type="entry name" value="MlaD_Phospholipid_Transporter"/>
</dbReference>
<organism evidence="3 4">
    <name type="scientific">Mycobacterium bourgelatii</name>
    <dbReference type="NCBI Taxonomy" id="1273442"/>
    <lineage>
        <taxon>Bacteria</taxon>
        <taxon>Bacillati</taxon>
        <taxon>Actinomycetota</taxon>
        <taxon>Actinomycetes</taxon>
        <taxon>Mycobacteriales</taxon>
        <taxon>Mycobacteriaceae</taxon>
        <taxon>Mycobacterium</taxon>
    </lineage>
</organism>
<dbReference type="Pfam" id="PF02470">
    <property type="entry name" value="MlaD"/>
    <property type="match status" value="1"/>
</dbReference>
<dbReference type="EMBL" id="BLKZ01000001">
    <property type="protein sequence ID" value="GFG88692.1"/>
    <property type="molecule type" value="Genomic_DNA"/>
</dbReference>
<dbReference type="InterPro" id="IPR024516">
    <property type="entry name" value="Mce_C"/>
</dbReference>
<dbReference type="AlphaFoldDB" id="A0A7I9YJI6"/>
<dbReference type="NCBIfam" id="TIGR00996">
    <property type="entry name" value="Mtu_fam_mce"/>
    <property type="match status" value="1"/>
</dbReference>
<dbReference type="PANTHER" id="PTHR33371">
    <property type="entry name" value="INTERMEMBRANE PHOSPHOLIPID TRANSPORT SYSTEM BINDING PROTEIN MLAD-RELATED"/>
    <property type="match status" value="1"/>
</dbReference>
<dbReference type="Proteomes" id="UP000465360">
    <property type="component" value="Unassembled WGS sequence"/>
</dbReference>
<dbReference type="GO" id="GO:0005576">
    <property type="term" value="C:extracellular region"/>
    <property type="evidence" value="ECO:0007669"/>
    <property type="project" value="TreeGrafter"/>
</dbReference>
<dbReference type="InterPro" id="IPR005693">
    <property type="entry name" value="Mce"/>
</dbReference>
<dbReference type="InterPro" id="IPR003399">
    <property type="entry name" value="Mce/MlaD"/>
</dbReference>
<dbReference type="RefSeq" id="WP_163707960.1">
    <property type="nucleotide sequence ID" value="NZ_BLKZ01000001.1"/>
</dbReference>
<evidence type="ECO:0000259" key="1">
    <source>
        <dbReference type="Pfam" id="PF02470"/>
    </source>
</evidence>
<proteinExistence type="predicted"/>
<feature type="domain" description="Mce/MlaD" evidence="1">
    <location>
        <begin position="43"/>
        <end position="117"/>
    </location>
</feature>